<evidence type="ECO:0000313" key="3">
    <source>
        <dbReference type="EMBL" id="OJT15645.1"/>
    </source>
</evidence>
<feature type="region of interest" description="Disordered" evidence="1">
    <location>
        <begin position="27"/>
        <end position="55"/>
    </location>
</feature>
<dbReference type="PROSITE" id="PS50222">
    <property type="entry name" value="EF_HAND_2"/>
    <property type="match status" value="1"/>
</dbReference>
<dbReference type="OMA" id="HWMAYWA"/>
<reference evidence="3 4" key="1">
    <citation type="submission" date="2016-10" db="EMBL/GenBank/DDBJ databases">
        <title>Genome sequence of the basidiomycete white-rot fungus Trametes pubescens.</title>
        <authorList>
            <person name="Makela M.R."/>
            <person name="Granchi Z."/>
            <person name="Peng M."/>
            <person name="De Vries R.P."/>
            <person name="Grigoriev I."/>
            <person name="Riley R."/>
            <person name="Hilden K."/>
        </authorList>
    </citation>
    <scope>NUCLEOTIDE SEQUENCE [LARGE SCALE GENOMIC DNA]</scope>
    <source>
        <strain evidence="3 4">FBCC735</strain>
    </source>
</reference>
<dbReference type="InterPro" id="IPR018247">
    <property type="entry name" value="EF_Hand_1_Ca_BS"/>
</dbReference>
<gene>
    <name evidence="3" type="ORF">TRAPUB_5973</name>
</gene>
<organism evidence="3 4">
    <name type="scientific">Trametes pubescens</name>
    <name type="common">White-rot fungus</name>
    <dbReference type="NCBI Taxonomy" id="154538"/>
    <lineage>
        <taxon>Eukaryota</taxon>
        <taxon>Fungi</taxon>
        <taxon>Dikarya</taxon>
        <taxon>Basidiomycota</taxon>
        <taxon>Agaricomycotina</taxon>
        <taxon>Agaricomycetes</taxon>
        <taxon>Polyporales</taxon>
        <taxon>Polyporaceae</taxon>
        <taxon>Trametes</taxon>
    </lineage>
</organism>
<evidence type="ECO:0000256" key="1">
    <source>
        <dbReference type="SAM" id="MobiDB-lite"/>
    </source>
</evidence>
<dbReference type="PROSITE" id="PS00018">
    <property type="entry name" value="EF_HAND_1"/>
    <property type="match status" value="1"/>
</dbReference>
<dbReference type="AlphaFoldDB" id="A0A1M2W711"/>
<dbReference type="OrthoDB" id="2122982at2759"/>
<dbReference type="EMBL" id="MNAD01000147">
    <property type="protein sequence ID" value="OJT15645.1"/>
    <property type="molecule type" value="Genomic_DNA"/>
</dbReference>
<name>A0A1M2W711_TRAPU</name>
<dbReference type="InterPro" id="IPR002048">
    <property type="entry name" value="EF_hand_dom"/>
</dbReference>
<dbReference type="GO" id="GO:0005509">
    <property type="term" value="F:calcium ion binding"/>
    <property type="evidence" value="ECO:0007669"/>
    <property type="project" value="InterPro"/>
</dbReference>
<accession>A0A1M2W711</accession>
<dbReference type="STRING" id="154538.A0A1M2W711"/>
<proteinExistence type="predicted"/>
<sequence>MPLCDSPRSTLLSPTLLAETALLTESPTSTPNIVSRASSHSDDATVVGDEQTKPKRRTTLSAASFALLTPNLRGKIRRSERQKGTHPRASFYDVFSSLTSKDTEDRVLAVNTEATSVAELVSPLSSGVQGTAVKIAQYSTNVFFEGLPELVKVLQEVAAVHPFIALAVGAFRVAIELDLKRRENDKKINLLFMEMRDMMTALVELQDVKDPGHVGKDGKTVQERLQGLMDKIEGDILECANVCDAYAKKGMSARVLGGIRWNEKLQQYVKRFTKHRADIEFTLAIHLGVNIDIANRRLDSIDSKVDSVLEFLQLGCTSPEEKELAMFIESRGGRDVVLKNERLLLELINQRPQTNSPSADGRWAHRQSTLDLRALKEELFEEPEIAIHRNWSAFERKFEMQERELERIQKIVHEENQLVIKSVSSGPHDKIRDNDLHNIWREMRWRGNVKARHFVLALRDYCLERLDKIKKNEQTFVDCDRPTNIDEHDEWTLDYISVTRLQAIIEAFDDDASGFITVGEVNSFTASKPREWSLLHWMAYWAIGWQMTMTRYAIEIDNLLDKMFALKKHVLPANRRSVEQYLDVVWSPITELTTGFRRIERSEVVEERFQSYVDAEESRLRDALKDINYDIDAADILQLVTGPGRVEKFLFPLLWLLLKRDFEILRLSRNVVLHRDELWDSASSLKWVFRAVSDRCTNLENLFKQQNLDPGQQFKVFASELFRYWHDSTPLWSTERLREAHYLEKPYNDTDEDPYVDPSRLLNHPAKDTSNPLESSQYFETNEDQQAKGAIRSILGQWSGYVGDAGMFPSEPMMRLDIHATSSSPNMFVASGTIPIGTRFNVSGTTGLPNGLRSVTYHFQLTYAARYWPRFFQGRLNDDGRELSGVWTCKGNDTEGTFLFRRLPPDSMRFWPLLTDAESRKPLTLWRFALSAVQDQVRRKMLSIHLLRERQAIRQRYLRAIRVGLSTQLQDETERQSLIRCYCFLTPSEARYYHSVYESMQSLSPKHFGITCAHCRADIYGPRTMCLDCGIRTTVDLCNRVECREATIGPDRRDDLVLPHLPSHRIMKVRRVIHRHREFGKMYRAAQAALIRAEEALADADDLASPQTLHGGHSRHPSVRTFRAEQLVDRELSCVGCKKRVSRPCWYCIECDDECFVCPGCESTKVSFSSGHKPIHGLVRCALPRDDMAKAADLEWSHSRIDDLEAKLEVFQRDSASRFDALDGRLSGLGDHSADLEAMQVASNQKLETLNVRLQRIESLLSAIASKL</sequence>
<dbReference type="SUPFAM" id="SSF57850">
    <property type="entry name" value="RING/U-box"/>
    <property type="match status" value="1"/>
</dbReference>
<feature type="compositionally biased region" description="Polar residues" evidence="1">
    <location>
        <begin position="29"/>
        <end position="38"/>
    </location>
</feature>
<comment type="caution">
    <text evidence="3">The sequence shown here is derived from an EMBL/GenBank/DDBJ whole genome shotgun (WGS) entry which is preliminary data.</text>
</comment>
<evidence type="ECO:0000259" key="2">
    <source>
        <dbReference type="PROSITE" id="PS50222"/>
    </source>
</evidence>
<protein>
    <recommendedName>
        <fullName evidence="2">EF-hand domain-containing protein</fullName>
    </recommendedName>
</protein>
<evidence type="ECO:0000313" key="4">
    <source>
        <dbReference type="Proteomes" id="UP000184267"/>
    </source>
</evidence>
<feature type="domain" description="EF-hand" evidence="2">
    <location>
        <begin position="496"/>
        <end position="531"/>
    </location>
</feature>
<dbReference type="Proteomes" id="UP000184267">
    <property type="component" value="Unassembled WGS sequence"/>
</dbReference>
<keyword evidence="4" id="KW-1185">Reference proteome</keyword>